<dbReference type="AlphaFoldDB" id="A0A0S3RLH4"/>
<proteinExistence type="predicted"/>
<keyword evidence="1" id="KW-0472">Membrane</keyword>
<protein>
    <submittedName>
        <fullName evidence="2">Uncharacterized protein</fullName>
    </submittedName>
</protein>
<feature type="transmembrane region" description="Helical" evidence="1">
    <location>
        <begin position="65"/>
        <end position="87"/>
    </location>
</feature>
<accession>A0A0S3RLH4</accession>
<evidence type="ECO:0000256" key="1">
    <source>
        <dbReference type="SAM" id="Phobius"/>
    </source>
</evidence>
<dbReference type="EMBL" id="AP015036">
    <property type="protein sequence ID" value="BAT81359.1"/>
    <property type="molecule type" value="Genomic_DNA"/>
</dbReference>
<evidence type="ECO:0000313" key="3">
    <source>
        <dbReference type="Proteomes" id="UP000291084"/>
    </source>
</evidence>
<keyword evidence="1" id="KW-1133">Transmembrane helix</keyword>
<keyword evidence="1" id="KW-0812">Transmembrane</keyword>
<dbReference type="Proteomes" id="UP000291084">
    <property type="component" value="Chromosome 3"/>
</dbReference>
<gene>
    <name evidence="2" type="primary">Vigan.03G106100</name>
    <name evidence="2" type="ORF">VIGAN_03106100</name>
</gene>
<evidence type="ECO:0000313" key="2">
    <source>
        <dbReference type="EMBL" id="BAT81359.1"/>
    </source>
</evidence>
<organism evidence="2 3">
    <name type="scientific">Vigna angularis var. angularis</name>
    <dbReference type="NCBI Taxonomy" id="157739"/>
    <lineage>
        <taxon>Eukaryota</taxon>
        <taxon>Viridiplantae</taxon>
        <taxon>Streptophyta</taxon>
        <taxon>Embryophyta</taxon>
        <taxon>Tracheophyta</taxon>
        <taxon>Spermatophyta</taxon>
        <taxon>Magnoliopsida</taxon>
        <taxon>eudicotyledons</taxon>
        <taxon>Gunneridae</taxon>
        <taxon>Pentapetalae</taxon>
        <taxon>rosids</taxon>
        <taxon>fabids</taxon>
        <taxon>Fabales</taxon>
        <taxon>Fabaceae</taxon>
        <taxon>Papilionoideae</taxon>
        <taxon>50 kb inversion clade</taxon>
        <taxon>NPAAA clade</taxon>
        <taxon>indigoferoid/millettioid clade</taxon>
        <taxon>Phaseoleae</taxon>
        <taxon>Vigna</taxon>
    </lineage>
</organism>
<reference evidence="2 3" key="1">
    <citation type="journal article" date="2015" name="Sci. Rep.">
        <title>The power of single molecule real-time sequencing technology in the de novo assembly of a eukaryotic genome.</title>
        <authorList>
            <person name="Sakai H."/>
            <person name="Naito K."/>
            <person name="Ogiso-Tanaka E."/>
            <person name="Takahashi Y."/>
            <person name="Iseki K."/>
            <person name="Muto C."/>
            <person name="Satou K."/>
            <person name="Teruya K."/>
            <person name="Shiroma A."/>
            <person name="Shimoji M."/>
            <person name="Hirano T."/>
            <person name="Itoh T."/>
            <person name="Kaga A."/>
            <person name="Tomooka N."/>
        </authorList>
    </citation>
    <scope>NUCLEOTIDE SEQUENCE [LARGE SCALE GENOMIC DNA]</scope>
    <source>
        <strain evidence="3">cv. Shumari</strain>
    </source>
</reference>
<keyword evidence="3" id="KW-1185">Reference proteome</keyword>
<name>A0A0S3RLH4_PHAAN</name>
<sequence length="111" mass="11878">MAIAFISFRVLSSAKALGSSSVRVKIALPVLNAIHNATSRTKLSIFTLSFSFACINKKQFLSMSIAASISLLAFPIVSNVPIVSNALPNRNKSSKIISQSSGNIEHNNNKD</sequence>